<name>A0AAV6TV00_9ARAC</name>
<evidence type="ECO:0008006" key="4">
    <source>
        <dbReference type="Google" id="ProtNLM"/>
    </source>
</evidence>
<evidence type="ECO:0000256" key="1">
    <source>
        <dbReference type="SAM" id="MobiDB-lite"/>
    </source>
</evidence>
<protein>
    <recommendedName>
        <fullName evidence="4">DDE-1 domain-containing protein</fullName>
    </recommendedName>
</protein>
<comment type="caution">
    <text evidence="2">The sequence shown here is derived from an EMBL/GenBank/DDBJ whole genome shotgun (WGS) entry which is preliminary data.</text>
</comment>
<feature type="compositionally biased region" description="Acidic residues" evidence="1">
    <location>
        <begin position="129"/>
        <end position="138"/>
    </location>
</feature>
<keyword evidence="3" id="KW-1185">Reference proteome</keyword>
<accession>A0AAV6TV00</accession>
<reference evidence="2 3" key="1">
    <citation type="journal article" date="2022" name="Nat. Ecol. Evol.">
        <title>A masculinizing supergene underlies an exaggerated male reproductive morph in a spider.</title>
        <authorList>
            <person name="Hendrickx F."/>
            <person name="De Corte Z."/>
            <person name="Sonet G."/>
            <person name="Van Belleghem S.M."/>
            <person name="Kostlbacher S."/>
            <person name="Vangestel C."/>
        </authorList>
    </citation>
    <scope>NUCLEOTIDE SEQUENCE [LARGE SCALE GENOMIC DNA]</scope>
    <source>
        <strain evidence="2">W744_W776</strain>
    </source>
</reference>
<evidence type="ECO:0000313" key="3">
    <source>
        <dbReference type="Proteomes" id="UP000827092"/>
    </source>
</evidence>
<dbReference type="EMBL" id="JAFNEN010000996">
    <property type="protein sequence ID" value="KAG8175468.1"/>
    <property type="molecule type" value="Genomic_DNA"/>
</dbReference>
<evidence type="ECO:0000313" key="2">
    <source>
        <dbReference type="EMBL" id="KAG8175468.1"/>
    </source>
</evidence>
<organism evidence="2 3">
    <name type="scientific">Oedothorax gibbosus</name>
    <dbReference type="NCBI Taxonomy" id="931172"/>
    <lineage>
        <taxon>Eukaryota</taxon>
        <taxon>Metazoa</taxon>
        <taxon>Ecdysozoa</taxon>
        <taxon>Arthropoda</taxon>
        <taxon>Chelicerata</taxon>
        <taxon>Arachnida</taxon>
        <taxon>Araneae</taxon>
        <taxon>Araneomorphae</taxon>
        <taxon>Entelegynae</taxon>
        <taxon>Araneoidea</taxon>
        <taxon>Linyphiidae</taxon>
        <taxon>Erigoninae</taxon>
        <taxon>Oedothorax</taxon>
    </lineage>
</organism>
<dbReference type="AlphaFoldDB" id="A0AAV6TV00"/>
<feature type="region of interest" description="Disordered" evidence="1">
    <location>
        <begin position="120"/>
        <end position="143"/>
    </location>
</feature>
<dbReference type="Proteomes" id="UP000827092">
    <property type="component" value="Unassembled WGS sequence"/>
</dbReference>
<sequence length="201" mass="23096">MRKLINHDGPIQEFQAAYNVKDAITDVSAAWKDVKKETVRRGWRKLFLAASFESSSSDEDFEGFVIKKSPLEDIIKYAQQYNVKSSSGATENILQDWVCVDDCAPTSEVITEEDLLETHLNTKSPAETSETESSEEEEGPRVSWEEAERSIDTFLNFCSSHKSYSTQEILQLRLIREKFLNKKKNSLKQIDIRSFFKKVVK</sequence>
<gene>
    <name evidence="2" type="ORF">JTE90_004160</name>
</gene>
<proteinExistence type="predicted"/>